<comment type="caution">
    <text evidence="2">The sequence shown here is derived from an EMBL/GenBank/DDBJ whole genome shotgun (WGS) entry which is preliminary data.</text>
</comment>
<organism evidence="2 3">
    <name type="scientific">Babesia ovata</name>
    <dbReference type="NCBI Taxonomy" id="189622"/>
    <lineage>
        <taxon>Eukaryota</taxon>
        <taxon>Sar</taxon>
        <taxon>Alveolata</taxon>
        <taxon>Apicomplexa</taxon>
        <taxon>Aconoidasida</taxon>
        <taxon>Piroplasmida</taxon>
        <taxon>Babesiidae</taxon>
        <taxon>Babesia</taxon>
    </lineage>
</organism>
<name>A0A2H6K793_9APIC</name>
<accession>A0A2H6K793</accession>
<evidence type="ECO:0000313" key="3">
    <source>
        <dbReference type="Proteomes" id="UP000236319"/>
    </source>
</evidence>
<protein>
    <recommendedName>
        <fullName evidence="4">Extracellular matrix-binding ebh</fullName>
    </recommendedName>
</protein>
<dbReference type="GeneID" id="39872625"/>
<feature type="coiled-coil region" evidence="1">
    <location>
        <begin position="175"/>
        <end position="202"/>
    </location>
</feature>
<proteinExistence type="predicted"/>
<evidence type="ECO:0000256" key="1">
    <source>
        <dbReference type="SAM" id="Coils"/>
    </source>
</evidence>
<dbReference type="AlphaFoldDB" id="A0A2H6K793"/>
<dbReference type="Proteomes" id="UP000236319">
    <property type="component" value="Unassembled WGS sequence"/>
</dbReference>
<dbReference type="OrthoDB" id="367085at2759"/>
<dbReference type="EMBL" id="BDSA01000001">
    <property type="protein sequence ID" value="GBE58855.1"/>
    <property type="molecule type" value="Genomic_DNA"/>
</dbReference>
<dbReference type="RefSeq" id="XP_028865098.1">
    <property type="nucleotide sequence ID" value="XM_029009265.1"/>
</dbReference>
<sequence length="311" mass="34122">MVRQPKKLTGCPENLRESIDWLIQVKNGNGDNKGLEKLAEALKKLIGDAIRNSSESLENRRKELEDVVKSNPTKNNDLEEIDARRISLGQLAGQLGGFIGGGQEVKDAILYGLHSNVTQLEKLLNASCGGKGCCGTDKITLNTYNESLKKYLGVEPLTSENLDKMLPDGILKGLIDCLRLLKGKIQQKIESLKNDIEKLKDAGQSPKNASQIDKLNKDVQSHNASMKSLDTLSELCGYADKIHNNHVNENPSKNLLDNLCTGLEKFLGYEKGNYTGEGIVYSDLDRLCDGVMAFLHGVLSGVRDDGVEAPW</sequence>
<evidence type="ECO:0008006" key="4">
    <source>
        <dbReference type="Google" id="ProtNLM"/>
    </source>
</evidence>
<dbReference type="VEuPathDB" id="PiroplasmaDB:BOVATA_003480"/>
<keyword evidence="1" id="KW-0175">Coiled coil</keyword>
<keyword evidence="3" id="KW-1185">Reference proteome</keyword>
<reference evidence="2 3" key="1">
    <citation type="journal article" date="2017" name="BMC Genomics">
        <title>Whole-genome assembly of Babesia ovata and comparative genomics between closely related pathogens.</title>
        <authorList>
            <person name="Yamagishi J."/>
            <person name="Asada M."/>
            <person name="Hakimi H."/>
            <person name="Tanaka T.Q."/>
            <person name="Sugimoto C."/>
            <person name="Kawazu S."/>
        </authorList>
    </citation>
    <scope>NUCLEOTIDE SEQUENCE [LARGE SCALE GENOMIC DNA]</scope>
    <source>
        <strain evidence="2 3">Miyake</strain>
    </source>
</reference>
<gene>
    <name evidence="2" type="ORF">BOVATA_003480</name>
</gene>
<evidence type="ECO:0000313" key="2">
    <source>
        <dbReference type="EMBL" id="GBE58855.1"/>
    </source>
</evidence>